<name>A0A3P3VWZ6_9MICO</name>
<evidence type="ECO:0000256" key="1">
    <source>
        <dbReference type="SAM" id="MobiDB-lite"/>
    </source>
</evidence>
<keyword evidence="2" id="KW-0812">Transmembrane</keyword>
<feature type="transmembrane region" description="Helical" evidence="2">
    <location>
        <begin position="62"/>
        <end position="83"/>
    </location>
</feature>
<dbReference type="RefSeq" id="WP_124971519.1">
    <property type="nucleotide sequence ID" value="NZ_RQVS01000006.1"/>
</dbReference>
<organism evidence="3 4">
    <name type="scientific">Gulosibacter macacae</name>
    <dbReference type="NCBI Taxonomy" id="2488791"/>
    <lineage>
        <taxon>Bacteria</taxon>
        <taxon>Bacillati</taxon>
        <taxon>Actinomycetota</taxon>
        <taxon>Actinomycetes</taxon>
        <taxon>Micrococcales</taxon>
        <taxon>Microbacteriaceae</taxon>
        <taxon>Gulosibacter</taxon>
    </lineage>
</organism>
<feature type="region of interest" description="Disordered" evidence="1">
    <location>
        <begin position="1"/>
        <end position="22"/>
    </location>
</feature>
<comment type="caution">
    <text evidence="3">The sequence shown here is derived from an EMBL/GenBank/DDBJ whole genome shotgun (WGS) entry which is preliminary data.</text>
</comment>
<feature type="transmembrane region" description="Helical" evidence="2">
    <location>
        <begin position="95"/>
        <end position="118"/>
    </location>
</feature>
<keyword evidence="2" id="KW-0472">Membrane</keyword>
<evidence type="ECO:0000313" key="3">
    <source>
        <dbReference type="EMBL" id="RRJ86974.1"/>
    </source>
</evidence>
<dbReference type="AlphaFoldDB" id="A0A3P3VWZ6"/>
<keyword evidence="2" id="KW-1133">Transmembrane helix</keyword>
<sequence>MSNRPLDSLPEASRGPRTPSPGRASATLILGILSALPFLAAIVIELVILADSPNYRGFGSMVLALTWWLIIPMFVITLILGFRQSQGRLGRATQIGFWLPIGALAAYGIFSLIITMIYGSRF</sequence>
<reference evidence="3 4" key="1">
    <citation type="submission" date="2018-11" db="EMBL/GenBank/DDBJ databases">
        <title>YIM 102482-1 draft genome.</title>
        <authorList>
            <person name="Li G."/>
            <person name="Jiang Y."/>
        </authorList>
    </citation>
    <scope>NUCLEOTIDE SEQUENCE [LARGE SCALE GENOMIC DNA]</scope>
    <source>
        <strain evidence="3 4">YIM 102482-1</strain>
    </source>
</reference>
<dbReference type="Proteomes" id="UP000274391">
    <property type="component" value="Unassembled WGS sequence"/>
</dbReference>
<accession>A0A3P3VWZ6</accession>
<proteinExistence type="predicted"/>
<keyword evidence="4" id="KW-1185">Reference proteome</keyword>
<evidence type="ECO:0000256" key="2">
    <source>
        <dbReference type="SAM" id="Phobius"/>
    </source>
</evidence>
<evidence type="ECO:0000313" key="4">
    <source>
        <dbReference type="Proteomes" id="UP000274391"/>
    </source>
</evidence>
<gene>
    <name evidence="3" type="ORF">EG850_06100</name>
</gene>
<protein>
    <submittedName>
        <fullName evidence="3">Uncharacterized protein</fullName>
    </submittedName>
</protein>
<feature type="transmembrane region" description="Helical" evidence="2">
    <location>
        <begin position="26"/>
        <end position="50"/>
    </location>
</feature>
<dbReference type="EMBL" id="RQVS01000006">
    <property type="protein sequence ID" value="RRJ86974.1"/>
    <property type="molecule type" value="Genomic_DNA"/>
</dbReference>